<dbReference type="PANTHER" id="PTHR10464">
    <property type="entry name" value="UREA TRANSPORTER"/>
    <property type="match status" value="1"/>
</dbReference>
<evidence type="ECO:0000256" key="6">
    <source>
        <dbReference type="ARBA" id="ARBA00023136"/>
    </source>
</evidence>
<feature type="transmembrane region" description="Helical" evidence="9">
    <location>
        <begin position="118"/>
        <end position="140"/>
    </location>
</feature>
<dbReference type="EMBL" id="JAHFZB010000002">
    <property type="protein sequence ID" value="KAK6493390.1"/>
    <property type="molecule type" value="Genomic_DNA"/>
</dbReference>
<keyword evidence="4 9" id="KW-0812">Transmembrane</keyword>
<evidence type="ECO:0000256" key="1">
    <source>
        <dbReference type="ARBA" id="ARBA00004651"/>
    </source>
</evidence>
<keyword evidence="6 8" id="KW-0472">Membrane</keyword>
<evidence type="ECO:0000256" key="9">
    <source>
        <dbReference type="SAM" id="Phobius"/>
    </source>
</evidence>
<feature type="transmembrane region" description="Helical" evidence="9">
    <location>
        <begin position="216"/>
        <end position="241"/>
    </location>
</feature>
<proteinExistence type="inferred from homology"/>
<keyword evidence="11" id="KW-1185">Reference proteome</keyword>
<name>A0ABR1AA27_HUSHU</name>
<accession>A0ABR1AA27</accession>
<evidence type="ECO:0000256" key="7">
    <source>
        <dbReference type="ARBA" id="ARBA00033993"/>
    </source>
</evidence>
<dbReference type="InterPro" id="IPR004937">
    <property type="entry name" value="Urea_transporter"/>
</dbReference>
<feature type="transmembrane region" description="Helical" evidence="9">
    <location>
        <begin position="94"/>
        <end position="112"/>
    </location>
</feature>
<gene>
    <name evidence="10" type="ORF">HHUSO_G2968</name>
</gene>
<evidence type="ECO:0000256" key="8">
    <source>
        <dbReference type="PIRNR" id="PIRNR016502"/>
    </source>
</evidence>
<evidence type="ECO:0000313" key="10">
    <source>
        <dbReference type="EMBL" id="KAK6493390.1"/>
    </source>
</evidence>
<feature type="transmembrane region" description="Helical" evidence="9">
    <location>
        <begin position="253"/>
        <end position="275"/>
    </location>
</feature>
<evidence type="ECO:0000256" key="4">
    <source>
        <dbReference type="ARBA" id="ARBA00022692"/>
    </source>
</evidence>
<protein>
    <recommendedName>
        <fullName evidence="8">Urea transporter</fullName>
    </recommendedName>
</protein>
<sequence length="362" mass="39024">MLLLKCYAAPWFLLSFRVFVLAEKPFLLQLLEWSLRGLSQVIMVDNPLSGVLILVALILYNPWYTLTTTVGLLSSTLTALIIGQDSADVSKGVYGFNGALVALLIAVFSAMGDWYWWLLLPCCFAGASCTLLFSGLATLLKGWDIPVMVFPFNSALSLYMSATGPHNLYFPQQHVQPDIVLAHSNVTDLDLLRLLEGVPLGVGQIFACDDLWACGLILLAVFVFSPLLCVHALLGSCVGIITGLSLAVPHSRLYSGLAGFNGALGCMAIGGFFFAFNWKTHLFAITSAFLSSYTDMALVNILAGVGLPAGSWAATLTIALLVLVSARKFSVHRIPSGSVSIPECTWRTCSTWTAVEIKSTDI</sequence>
<dbReference type="Proteomes" id="UP001369086">
    <property type="component" value="Unassembled WGS sequence"/>
</dbReference>
<evidence type="ECO:0000256" key="3">
    <source>
        <dbReference type="ARBA" id="ARBA00022475"/>
    </source>
</evidence>
<dbReference type="PIRSF" id="PIRSF016502">
    <property type="entry name" value="Urea_transporter"/>
    <property type="match status" value="1"/>
</dbReference>
<comment type="catalytic activity">
    <reaction evidence="7">
        <text>urea(in) = urea(out)</text>
        <dbReference type="Rhea" id="RHEA:32799"/>
        <dbReference type="ChEBI" id="CHEBI:16199"/>
    </reaction>
</comment>
<organism evidence="10 11">
    <name type="scientific">Huso huso</name>
    <name type="common">Beluga</name>
    <name type="synonym">Acipenser huso</name>
    <dbReference type="NCBI Taxonomy" id="61971"/>
    <lineage>
        <taxon>Eukaryota</taxon>
        <taxon>Metazoa</taxon>
        <taxon>Chordata</taxon>
        <taxon>Craniata</taxon>
        <taxon>Vertebrata</taxon>
        <taxon>Euteleostomi</taxon>
        <taxon>Actinopterygii</taxon>
        <taxon>Chondrostei</taxon>
        <taxon>Acipenseriformes</taxon>
        <taxon>Acipenseridae</taxon>
        <taxon>Huso</taxon>
    </lineage>
</organism>
<dbReference type="PANTHER" id="PTHR10464:SF9">
    <property type="entry name" value="UREA TRANSPORTER"/>
    <property type="match status" value="1"/>
</dbReference>
<dbReference type="InterPro" id="IPR029020">
    <property type="entry name" value="Ammonium/urea_transptr"/>
</dbReference>
<keyword evidence="3 8" id="KW-1003">Cell membrane</keyword>
<dbReference type="Pfam" id="PF03253">
    <property type="entry name" value="UT"/>
    <property type="match status" value="1"/>
</dbReference>
<comment type="subcellular location">
    <subcellularLocation>
        <location evidence="1">Cell membrane</location>
        <topology evidence="1">Multi-pass membrane protein</topology>
    </subcellularLocation>
</comment>
<evidence type="ECO:0000313" key="11">
    <source>
        <dbReference type="Proteomes" id="UP001369086"/>
    </source>
</evidence>
<evidence type="ECO:0000256" key="5">
    <source>
        <dbReference type="ARBA" id="ARBA00022989"/>
    </source>
</evidence>
<keyword evidence="8" id="KW-0813">Transport</keyword>
<evidence type="ECO:0000256" key="2">
    <source>
        <dbReference type="ARBA" id="ARBA00005914"/>
    </source>
</evidence>
<dbReference type="Gene3D" id="1.10.3430.10">
    <property type="entry name" value="Ammonium transporter AmtB like domains"/>
    <property type="match status" value="1"/>
</dbReference>
<keyword evidence="5 9" id="KW-1133">Transmembrane helix</keyword>
<comment type="caution">
    <text evidence="10">The sequence shown here is derived from an EMBL/GenBank/DDBJ whole genome shotgun (WGS) entry which is preliminary data.</text>
</comment>
<comment type="similarity">
    <text evidence="2 8">Belongs to the urea transporter family.</text>
</comment>
<reference evidence="10 11" key="1">
    <citation type="submission" date="2021-05" db="EMBL/GenBank/DDBJ databases">
        <authorList>
            <person name="Zahm M."/>
            <person name="Klopp C."/>
            <person name="Cabau C."/>
            <person name="Kuhl H."/>
            <person name="Suciu R."/>
            <person name="Ciorpac M."/>
            <person name="Holostenco D."/>
            <person name="Gessner J."/>
            <person name="Wuertz S."/>
            <person name="Hohne C."/>
            <person name="Stock M."/>
            <person name="Gislard M."/>
            <person name="Lluch J."/>
            <person name="Milhes M."/>
            <person name="Lampietro C."/>
            <person name="Lopez Roques C."/>
            <person name="Donnadieu C."/>
            <person name="Du K."/>
            <person name="Schartl M."/>
            <person name="Guiguen Y."/>
        </authorList>
    </citation>
    <scope>NUCLEOTIDE SEQUENCE [LARGE SCALE GENOMIC DNA]</scope>
    <source>
        <strain evidence="10">Hh-F2</strain>
        <tissue evidence="10">Blood</tissue>
    </source>
</reference>